<evidence type="ECO:0000313" key="2">
    <source>
        <dbReference type="EMBL" id="CAK0787661.1"/>
    </source>
</evidence>
<evidence type="ECO:0000256" key="1">
    <source>
        <dbReference type="SAM" id="MobiDB-lite"/>
    </source>
</evidence>
<name>A0AAV1ILG7_9CHLO</name>
<protein>
    <submittedName>
        <fullName evidence="2">Uncharacterized protein</fullName>
    </submittedName>
</protein>
<dbReference type="EMBL" id="CAUYUE010000017">
    <property type="protein sequence ID" value="CAK0787661.1"/>
    <property type="molecule type" value="Genomic_DNA"/>
</dbReference>
<sequence>MPPISKVSTAIQRLPGSDTHQAAALCYLSTQVASQDPAGLLRRSSPAGSIKKRVTPSTAAATSASNAFYASTGMAEVIWNPTWIECRACSSGVRIWPWRSGNSTGSFSDIHKRIT</sequence>
<feature type="region of interest" description="Disordered" evidence="1">
    <location>
        <begin position="36"/>
        <end position="56"/>
    </location>
</feature>
<reference evidence="2 3" key="1">
    <citation type="submission" date="2023-10" db="EMBL/GenBank/DDBJ databases">
        <authorList>
            <person name="Maclean D."/>
            <person name="Macfadyen A."/>
        </authorList>
    </citation>
    <scope>NUCLEOTIDE SEQUENCE [LARGE SCALE GENOMIC DNA]</scope>
</reference>
<comment type="caution">
    <text evidence="2">The sequence shown here is derived from an EMBL/GenBank/DDBJ whole genome shotgun (WGS) entry which is preliminary data.</text>
</comment>
<dbReference type="AlphaFoldDB" id="A0AAV1ILG7"/>
<dbReference type="Proteomes" id="UP001314263">
    <property type="component" value="Unassembled WGS sequence"/>
</dbReference>
<organism evidence="2 3">
    <name type="scientific">Coccomyxa viridis</name>
    <dbReference type="NCBI Taxonomy" id="1274662"/>
    <lineage>
        <taxon>Eukaryota</taxon>
        <taxon>Viridiplantae</taxon>
        <taxon>Chlorophyta</taxon>
        <taxon>core chlorophytes</taxon>
        <taxon>Trebouxiophyceae</taxon>
        <taxon>Trebouxiophyceae incertae sedis</taxon>
        <taxon>Coccomyxaceae</taxon>
        <taxon>Coccomyxa</taxon>
    </lineage>
</organism>
<evidence type="ECO:0000313" key="3">
    <source>
        <dbReference type="Proteomes" id="UP001314263"/>
    </source>
</evidence>
<accession>A0AAV1ILG7</accession>
<gene>
    <name evidence="2" type="ORF">CVIRNUC_010883</name>
</gene>
<keyword evidence="3" id="KW-1185">Reference proteome</keyword>
<proteinExistence type="predicted"/>